<proteinExistence type="predicted"/>
<evidence type="ECO:0000313" key="3">
    <source>
        <dbReference type="Proteomes" id="UP000275078"/>
    </source>
</evidence>
<protein>
    <submittedName>
        <fullName evidence="2">Uncharacterized protein</fullName>
    </submittedName>
</protein>
<gene>
    <name evidence="2" type="ORF">BJ508DRAFT_380785</name>
</gene>
<accession>A0A3N4HPS3</accession>
<evidence type="ECO:0000313" key="2">
    <source>
        <dbReference type="EMBL" id="RPA74041.1"/>
    </source>
</evidence>
<reference evidence="2 3" key="1">
    <citation type="journal article" date="2018" name="Nat. Ecol. Evol.">
        <title>Pezizomycetes genomes reveal the molecular basis of ectomycorrhizal truffle lifestyle.</title>
        <authorList>
            <person name="Murat C."/>
            <person name="Payen T."/>
            <person name="Noel B."/>
            <person name="Kuo A."/>
            <person name="Morin E."/>
            <person name="Chen J."/>
            <person name="Kohler A."/>
            <person name="Krizsan K."/>
            <person name="Balestrini R."/>
            <person name="Da Silva C."/>
            <person name="Montanini B."/>
            <person name="Hainaut M."/>
            <person name="Levati E."/>
            <person name="Barry K.W."/>
            <person name="Belfiori B."/>
            <person name="Cichocki N."/>
            <person name="Clum A."/>
            <person name="Dockter R.B."/>
            <person name="Fauchery L."/>
            <person name="Guy J."/>
            <person name="Iotti M."/>
            <person name="Le Tacon F."/>
            <person name="Lindquist E.A."/>
            <person name="Lipzen A."/>
            <person name="Malagnac F."/>
            <person name="Mello A."/>
            <person name="Molinier V."/>
            <person name="Miyauchi S."/>
            <person name="Poulain J."/>
            <person name="Riccioni C."/>
            <person name="Rubini A."/>
            <person name="Sitrit Y."/>
            <person name="Splivallo R."/>
            <person name="Traeger S."/>
            <person name="Wang M."/>
            <person name="Zifcakova L."/>
            <person name="Wipf D."/>
            <person name="Zambonelli A."/>
            <person name="Paolocci F."/>
            <person name="Nowrousian M."/>
            <person name="Ottonello S."/>
            <person name="Baldrian P."/>
            <person name="Spatafora J.W."/>
            <person name="Henrissat B."/>
            <person name="Nagy L.G."/>
            <person name="Aury J.M."/>
            <person name="Wincker P."/>
            <person name="Grigoriev I.V."/>
            <person name="Bonfante P."/>
            <person name="Martin F.M."/>
        </authorList>
    </citation>
    <scope>NUCLEOTIDE SEQUENCE [LARGE SCALE GENOMIC DNA]</scope>
    <source>
        <strain evidence="2 3">RN42</strain>
    </source>
</reference>
<sequence length="244" mass="27846">MSVQTQPMASDNFVTAASSSRSQSPQSTSSSFDSPTTSRPACPTTKTLTYNPFGSGESNQVPLEAWINDLARYSQSRYGYNPNGALEFFTNCTPIRIFPRYLVAKLYGYDLYPRNVREICQWHMVDGSREYFELYKVVLISERRRMELDVWRDPHYYTQHYNIGGLPRKIITVPSEWMDRRVFGMDYAREVSPMSSVSSEDTEMGGNTAVTVHMDSDSTGSESPEFGVLGKKHRAPLVFYPFRD</sequence>
<evidence type="ECO:0000256" key="1">
    <source>
        <dbReference type="SAM" id="MobiDB-lite"/>
    </source>
</evidence>
<dbReference type="Proteomes" id="UP000275078">
    <property type="component" value="Unassembled WGS sequence"/>
</dbReference>
<feature type="compositionally biased region" description="Low complexity" evidence="1">
    <location>
        <begin position="18"/>
        <end position="40"/>
    </location>
</feature>
<feature type="compositionally biased region" description="Polar residues" evidence="1">
    <location>
        <begin position="44"/>
        <end position="53"/>
    </location>
</feature>
<keyword evidence="3" id="KW-1185">Reference proteome</keyword>
<organism evidence="2 3">
    <name type="scientific">Ascobolus immersus RN42</name>
    <dbReference type="NCBI Taxonomy" id="1160509"/>
    <lineage>
        <taxon>Eukaryota</taxon>
        <taxon>Fungi</taxon>
        <taxon>Dikarya</taxon>
        <taxon>Ascomycota</taxon>
        <taxon>Pezizomycotina</taxon>
        <taxon>Pezizomycetes</taxon>
        <taxon>Pezizales</taxon>
        <taxon>Ascobolaceae</taxon>
        <taxon>Ascobolus</taxon>
    </lineage>
</organism>
<feature type="compositionally biased region" description="Polar residues" evidence="1">
    <location>
        <begin position="1"/>
        <end position="17"/>
    </location>
</feature>
<dbReference type="EMBL" id="ML119802">
    <property type="protein sequence ID" value="RPA74041.1"/>
    <property type="molecule type" value="Genomic_DNA"/>
</dbReference>
<dbReference type="AlphaFoldDB" id="A0A3N4HPS3"/>
<feature type="region of interest" description="Disordered" evidence="1">
    <location>
        <begin position="1"/>
        <end position="53"/>
    </location>
</feature>
<name>A0A3N4HPS3_ASCIM</name>